<dbReference type="AlphaFoldDB" id="A0A9E8NES7"/>
<evidence type="ECO:0000313" key="2">
    <source>
        <dbReference type="Proteomes" id="UP001164653"/>
    </source>
</evidence>
<evidence type="ECO:0000313" key="1">
    <source>
        <dbReference type="EMBL" id="WAC15439.1"/>
    </source>
</evidence>
<dbReference type="NCBIfam" id="TIGR03696">
    <property type="entry name" value="Rhs_assc_core"/>
    <property type="match status" value="1"/>
</dbReference>
<name>A0A9E8NES7_9BACT</name>
<dbReference type="PANTHER" id="PTHR32305">
    <property type="match status" value="1"/>
</dbReference>
<sequence length="254" mass="28179">MQRTDYYPFGLEIDRNAPMQTPSARNNVNRFLYNGKEFQVGTGLLDYGVRMYMPEVGRWGGVDPLSEKMPAWSPYSYGFNNAIRFVDPSGMAPDDFVFNESGKFVRIDENDQPDKLVVENSKTGAKQNYDFADPLADPKDIRNGTITTLTFVSEKDIQAMMGGQGAFGSGKLNFGWESQGGGDFDYSFTILPKKYPDANFDDNTMKSNSLFLPSGDNTAHNLMNFGNYLWAATGYTVGFSYGGLQVGAHANSRP</sequence>
<dbReference type="PANTHER" id="PTHR32305:SF15">
    <property type="entry name" value="PROTEIN RHSA-RELATED"/>
    <property type="match status" value="1"/>
</dbReference>
<dbReference type="Gene3D" id="2.180.10.10">
    <property type="entry name" value="RHS repeat-associated core"/>
    <property type="match status" value="1"/>
</dbReference>
<dbReference type="InterPro" id="IPR022385">
    <property type="entry name" value="Rhs_assc_core"/>
</dbReference>
<protein>
    <submittedName>
        <fullName evidence="1">RHS repeat-associated core domain-containing protein</fullName>
    </submittedName>
</protein>
<reference evidence="1" key="1">
    <citation type="submission" date="2022-11" db="EMBL/GenBank/DDBJ databases">
        <title>Dyadobacter pollutisoli sp. nov., isolated from plastic dumped soil.</title>
        <authorList>
            <person name="Kim J.M."/>
            <person name="Kim K.R."/>
            <person name="Lee J.K."/>
            <person name="Hao L."/>
            <person name="Jeon C.O."/>
        </authorList>
    </citation>
    <scope>NUCLEOTIDE SEQUENCE</scope>
    <source>
        <strain evidence="1">U1</strain>
    </source>
</reference>
<dbReference type="InterPro" id="IPR050708">
    <property type="entry name" value="T6SS_VgrG/RHS"/>
</dbReference>
<dbReference type="Proteomes" id="UP001164653">
    <property type="component" value="Chromosome"/>
</dbReference>
<keyword evidence="2" id="KW-1185">Reference proteome</keyword>
<dbReference type="EMBL" id="CP112998">
    <property type="protein sequence ID" value="WAC15439.1"/>
    <property type="molecule type" value="Genomic_DNA"/>
</dbReference>
<dbReference type="KEGG" id="dpf:ON006_10900"/>
<organism evidence="1 2">
    <name type="scientific">Dyadobacter pollutisoli</name>
    <dbReference type="NCBI Taxonomy" id="2910158"/>
    <lineage>
        <taxon>Bacteria</taxon>
        <taxon>Pseudomonadati</taxon>
        <taxon>Bacteroidota</taxon>
        <taxon>Cytophagia</taxon>
        <taxon>Cytophagales</taxon>
        <taxon>Spirosomataceae</taxon>
        <taxon>Dyadobacter</taxon>
    </lineage>
</organism>
<proteinExistence type="predicted"/>
<gene>
    <name evidence="1" type="ORF">ON006_10900</name>
</gene>
<accession>A0A9E8NES7</accession>